<comment type="caution">
    <text evidence="1">The sequence shown here is derived from an EMBL/GenBank/DDBJ whole genome shotgun (WGS) entry which is preliminary data.</text>
</comment>
<proteinExistence type="predicted"/>
<dbReference type="EMBL" id="JARFYM010000001">
    <property type="protein sequence ID" value="MDL2397471.1"/>
    <property type="molecule type" value="Genomic_DNA"/>
</dbReference>
<gene>
    <name evidence="1" type="ORF">PY649_01065</name>
</gene>
<sequence>MSEYDPLVHYIICGPDGKIRQSGDCARSMLPVYAGIYGEGFAAVEVPADQYDRDIDVHCYVFNAIITAKGIAASVTAYTIKADGNDAVSFSVPAGTSVIHNGQIVALSDDAFSFTTDDVGDFEFSFIAPAAFRDFKVTIHAV</sequence>
<name>A0ABT7JM94_9HYPH</name>
<evidence type="ECO:0000313" key="2">
    <source>
        <dbReference type="Proteomes" id="UP001172645"/>
    </source>
</evidence>
<dbReference type="Proteomes" id="UP001172645">
    <property type="component" value="Unassembled WGS sequence"/>
</dbReference>
<accession>A0ABT7JM94</accession>
<reference evidence="1" key="1">
    <citation type="submission" date="2023-06" db="EMBL/GenBank/DDBJ databases">
        <title>Phylogenetic Diversity of Rhizobium strains.</title>
        <authorList>
            <person name="Moura F.T."/>
            <person name="Helene L.C.F."/>
            <person name="Hungria M."/>
        </authorList>
    </citation>
    <scope>NUCLEOTIDE SEQUENCE</scope>
    <source>
        <strain evidence="1">CCGE526</strain>
    </source>
</reference>
<keyword evidence="2" id="KW-1185">Reference proteome</keyword>
<protein>
    <submittedName>
        <fullName evidence="1">Uncharacterized protein</fullName>
    </submittedName>
</protein>
<organism evidence="1 2">
    <name type="scientific">Rhizobium mayense</name>
    <dbReference type="NCBI Taxonomy" id="1312184"/>
    <lineage>
        <taxon>Bacteria</taxon>
        <taxon>Pseudomonadati</taxon>
        <taxon>Pseudomonadota</taxon>
        <taxon>Alphaproteobacteria</taxon>
        <taxon>Hyphomicrobiales</taxon>
        <taxon>Rhizobiaceae</taxon>
        <taxon>Rhizobium/Agrobacterium group</taxon>
        <taxon>Rhizobium</taxon>
    </lineage>
</organism>
<dbReference type="RefSeq" id="WP_285866229.1">
    <property type="nucleotide sequence ID" value="NZ_JARFYM010000001.1"/>
</dbReference>
<evidence type="ECO:0000313" key="1">
    <source>
        <dbReference type="EMBL" id="MDL2397471.1"/>
    </source>
</evidence>